<feature type="non-terminal residue" evidence="2">
    <location>
        <position position="50"/>
    </location>
</feature>
<proteinExistence type="predicted"/>
<reference evidence="2" key="1">
    <citation type="submission" date="2020-02" db="EMBL/GenBank/DDBJ databases">
        <authorList>
            <person name="Meier V. D."/>
        </authorList>
    </citation>
    <scope>NUCLEOTIDE SEQUENCE</scope>
    <source>
        <strain evidence="2">AVDCRST_MAG49</strain>
    </source>
</reference>
<sequence length="50" mass="5581">WWYRERRDGRPAPGKPRAQRLSGSAAQRRSRTKPAATPPSGAFAFSGIRN</sequence>
<dbReference type="AlphaFoldDB" id="A0A6J4V7Z0"/>
<dbReference type="EMBL" id="CADCWG010000254">
    <property type="protein sequence ID" value="CAA9571555.1"/>
    <property type="molecule type" value="Genomic_DNA"/>
</dbReference>
<name>A0A6J4V7Z0_9BACT</name>
<feature type="region of interest" description="Disordered" evidence="1">
    <location>
        <begin position="1"/>
        <end position="50"/>
    </location>
</feature>
<evidence type="ECO:0000313" key="2">
    <source>
        <dbReference type="EMBL" id="CAA9571555.1"/>
    </source>
</evidence>
<accession>A0A6J4V7Z0</accession>
<feature type="compositionally biased region" description="Basic and acidic residues" evidence="1">
    <location>
        <begin position="1"/>
        <end position="10"/>
    </location>
</feature>
<protein>
    <submittedName>
        <fullName evidence="2">Uncharacterized protein</fullName>
    </submittedName>
</protein>
<organism evidence="2">
    <name type="scientific">uncultured Thermomicrobiales bacterium</name>
    <dbReference type="NCBI Taxonomy" id="1645740"/>
    <lineage>
        <taxon>Bacteria</taxon>
        <taxon>Pseudomonadati</taxon>
        <taxon>Thermomicrobiota</taxon>
        <taxon>Thermomicrobia</taxon>
        <taxon>Thermomicrobiales</taxon>
        <taxon>environmental samples</taxon>
    </lineage>
</organism>
<evidence type="ECO:0000256" key="1">
    <source>
        <dbReference type="SAM" id="MobiDB-lite"/>
    </source>
</evidence>
<feature type="non-terminal residue" evidence="2">
    <location>
        <position position="1"/>
    </location>
</feature>
<gene>
    <name evidence="2" type="ORF">AVDCRST_MAG49-3676</name>
</gene>